<dbReference type="GO" id="GO:0004305">
    <property type="term" value="F:ethanolamine kinase activity"/>
    <property type="evidence" value="ECO:0007669"/>
    <property type="project" value="TreeGrafter"/>
</dbReference>
<dbReference type="CDD" id="cd05151">
    <property type="entry name" value="ChoK-like"/>
    <property type="match status" value="1"/>
</dbReference>
<organism evidence="1">
    <name type="scientific">freshwater metagenome</name>
    <dbReference type="NCBI Taxonomy" id="449393"/>
    <lineage>
        <taxon>unclassified sequences</taxon>
        <taxon>metagenomes</taxon>
        <taxon>ecological metagenomes</taxon>
    </lineage>
</organism>
<dbReference type="Gene3D" id="3.90.1200.10">
    <property type="match status" value="1"/>
</dbReference>
<dbReference type="PANTHER" id="PTHR22603:SF66">
    <property type="entry name" value="ETHANOLAMINE KINASE"/>
    <property type="match status" value="1"/>
</dbReference>
<protein>
    <submittedName>
        <fullName evidence="1">Unannotated protein</fullName>
    </submittedName>
</protein>
<sequence>MGSPFSPCLGVCFLGECAARVTLPYPASEGMSRLNISFRGLFGKPTRLRSVIVTSLPNDLPPEDVARLQSLPCLVNATAVERLEGGITNRNYRVRDALGDVVVRLSDPGSLDLAIDREAEYVNTLAAAESGAGPEVVDYRRGEGILVVRWIEGRTFTPDDVSIPENLPRIASACRTLHSGPAFASRFDMFDIQARYLTLVRERGFRLPPRYEEFAPLVDRMRAAMRVAPEPLVPCNNDLLAGNFIDDGARVWLIDYEYSGNNEASFELGNIWSESTLPDDLLELLTMSYWGEYSAAKIARARLWAFMSKYGWTLWASIQQSVSPIDFDYWSWGMEKYERAVAEFDGRGLETWLDEVAGG</sequence>
<dbReference type="Pfam" id="PF01633">
    <property type="entry name" value="Choline_kinase"/>
    <property type="match status" value="1"/>
</dbReference>
<gene>
    <name evidence="1" type="ORF">UFOPK3957_00206</name>
</gene>
<dbReference type="GO" id="GO:0005737">
    <property type="term" value="C:cytoplasm"/>
    <property type="evidence" value="ECO:0007669"/>
    <property type="project" value="TreeGrafter"/>
</dbReference>
<dbReference type="EMBL" id="CAFBOM010000019">
    <property type="protein sequence ID" value="CAB4975830.1"/>
    <property type="molecule type" value="Genomic_DNA"/>
</dbReference>
<proteinExistence type="predicted"/>
<dbReference type="SUPFAM" id="SSF56112">
    <property type="entry name" value="Protein kinase-like (PK-like)"/>
    <property type="match status" value="1"/>
</dbReference>
<dbReference type="Gene3D" id="3.30.200.20">
    <property type="entry name" value="Phosphorylase Kinase, domain 1"/>
    <property type="match status" value="1"/>
</dbReference>
<dbReference type="PANTHER" id="PTHR22603">
    <property type="entry name" value="CHOLINE/ETHANOALAMINE KINASE"/>
    <property type="match status" value="1"/>
</dbReference>
<name>A0A6J7M416_9ZZZZ</name>
<dbReference type="InterPro" id="IPR011009">
    <property type="entry name" value="Kinase-like_dom_sf"/>
</dbReference>
<reference evidence="1" key="1">
    <citation type="submission" date="2020-05" db="EMBL/GenBank/DDBJ databases">
        <authorList>
            <person name="Chiriac C."/>
            <person name="Salcher M."/>
            <person name="Ghai R."/>
            <person name="Kavagutti S V."/>
        </authorList>
    </citation>
    <scope>NUCLEOTIDE SEQUENCE</scope>
</reference>
<dbReference type="GO" id="GO:0006646">
    <property type="term" value="P:phosphatidylethanolamine biosynthetic process"/>
    <property type="evidence" value="ECO:0007669"/>
    <property type="project" value="TreeGrafter"/>
</dbReference>
<accession>A0A6J7M416</accession>
<evidence type="ECO:0000313" key="1">
    <source>
        <dbReference type="EMBL" id="CAB4975830.1"/>
    </source>
</evidence>
<dbReference type="AlphaFoldDB" id="A0A6J7M416"/>